<comment type="caution">
    <text evidence="3">The sequence shown here is derived from an EMBL/GenBank/DDBJ whole genome shotgun (WGS) entry which is preliminary data.</text>
</comment>
<gene>
    <name evidence="3" type="ORF">ABC228_11655</name>
</gene>
<keyword evidence="4" id="KW-1185">Reference proteome</keyword>
<feature type="signal peptide" evidence="2">
    <location>
        <begin position="1"/>
        <end position="22"/>
    </location>
</feature>
<keyword evidence="2" id="KW-0732">Signal</keyword>
<evidence type="ECO:0000313" key="3">
    <source>
        <dbReference type="EMBL" id="MEN2767847.1"/>
    </source>
</evidence>
<organism evidence="3 4">
    <name type="scientific">Ornithinibacillus xuwenensis</name>
    <dbReference type="NCBI Taxonomy" id="3144668"/>
    <lineage>
        <taxon>Bacteria</taxon>
        <taxon>Bacillati</taxon>
        <taxon>Bacillota</taxon>
        <taxon>Bacilli</taxon>
        <taxon>Bacillales</taxon>
        <taxon>Bacillaceae</taxon>
        <taxon>Ornithinibacillus</taxon>
    </lineage>
</organism>
<feature type="chain" id="PRO_5045649420" evidence="2">
    <location>
        <begin position="23"/>
        <end position="142"/>
    </location>
</feature>
<proteinExistence type="predicted"/>
<keyword evidence="1" id="KW-0175">Coiled coil</keyword>
<evidence type="ECO:0000313" key="4">
    <source>
        <dbReference type="Proteomes" id="UP001444625"/>
    </source>
</evidence>
<dbReference type="Pfam" id="PF19903">
    <property type="entry name" value="DUF6376"/>
    <property type="match status" value="1"/>
</dbReference>
<dbReference type="InterPro" id="IPR045956">
    <property type="entry name" value="DUF6376"/>
</dbReference>
<evidence type="ECO:0000256" key="2">
    <source>
        <dbReference type="SAM" id="SignalP"/>
    </source>
</evidence>
<dbReference type="RefSeq" id="WP_345825313.1">
    <property type="nucleotide sequence ID" value="NZ_JBDIML010000003.1"/>
</dbReference>
<accession>A0ABU9XLV8</accession>
<dbReference type="PROSITE" id="PS51257">
    <property type="entry name" value="PROKAR_LIPOPROTEIN"/>
    <property type="match status" value="1"/>
</dbReference>
<protein>
    <submittedName>
        <fullName evidence="3">DUF6376 family protein</fullName>
    </submittedName>
</protein>
<dbReference type="Proteomes" id="UP001444625">
    <property type="component" value="Unassembled WGS sequence"/>
</dbReference>
<dbReference type="EMBL" id="JBDIML010000003">
    <property type="protein sequence ID" value="MEN2767847.1"/>
    <property type="molecule type" value="Genomic_DNA"/>
</dbReference>
<reference evidence="3 4" key="1">
    <citation type="submission" date="2024-05" db="EMBL/GenBank/DDBJ databases">
        <authorList>
            <person name="Haq I."/>
            <person name="Ullah Z."/>
            <person name="Ahmad R."/>
            <person name="Li M."/>
            <person name="Tong Y."/>
        </authorList>
    </citation>
    <scope>NUCLEOTIDE SEQUENCE [LARGE SCALE GENOMIC DNA]</scope>
    <source>
        <strain evidence="3 4">16A2E</strain>
    </source>
</reference>
<sequence>MKKTIRVFLVTTIIFLSGCALFEETQNTINYANEATEYFNKLSTFADETASLANGEVNTEALEEKLTSLEQTITEFNHIEVPELAEGIHQDILTNNEILLEKINNLQEDGQLAIEELQNAEIFQTIDSITSFMDQIEQLGLE</sequence>
<name>A0ABU9XLV8_9BACI</name>
<evidence type="ECO:0000256" key="1">
    <source>
        <dbReference type="SAM" id="Coils"/>
    </source>
</evidence>
<feature type="coiled-coil region" evidence="1">
    <location>
        <begin position="52"/>
        <end position="120"/>
    </location>
</feature>